<dbReference type="SMART" id="SM00325">
    <property type="entry name" value="RhoGEF"/>
    <property type="match status" value="1"/>
</dbReference>
<dbReference type="GO" id="GO:0005085">
    <property type="term" value="F:guanyl-nucleotide exchange factor activity"/>
    <property type="evidence" value="ECO:0007669"/>
    <property type="project" value="InterPro"/>
</dbReference>
<proteinExistence type="predicted"/>
<gene>
    <name evidence="3" type="ORF">DdX_08768</name>
</gene>
<dbReference type="AlphaFoldDB" id="A0AAD4R0L3"/>
<dbReference type="PANTHER" id="PTHR46001">
    <property type="entry name" value="TIAM (MAMMALIAN TUMOR INVASION AND METASTASIS FACTOR) HOMOLOG"/>
    <property type="match status" value="1"/>
</dbReference>
<reference evidence="3" key="1">
    <citation type="submission" date="2022-01" db="EMBL/GenBank/DDBJ databases">
        <title>Genome Sequence Resource for Two Populations of Ditylenchus destructor, the Migratory Endoparasitic Phytonematode.</title>
        <authorList>
            <person name="Zhang H."/>
            <person name="Lin R."/>
            <person name="Xie B."/>
        </authorList>
    </citation>
    <scope>NUCLEOTIDE SEQUENCE</scope>
    <source>
        <strain evidence="3">BazhouSP</strain>
    </source>
</reference>
<feature type="region of interest" description="Disordered" evidence="1">
    <location>
        <begin position="284"/>
        <end position="317"/>
    </location>
</feature>
<accession>A0AAD4R0L3</accession>
<name>A0AAD4R0L3_9BILA</name>
<feature type="domain" description="DH" evidence="2">
    <location>
        <begin position="438"/>
        <end position="622"/>
    </location>
</feature>
<comment type="caution">
    <text evidence="3">The sequence shown here is derived from an EMBL/GenBank/DDBJ whole genome shotgun (WGS) entry which is preliminary data.</text>
</comment>
<dbReference type="Pfam" id="PF00621">
    <property type="entry name" value="RhoGEF"/>
    <property type="match status" value="1"/>
</dbReference>
<dbReference type="PANTHER" id="PTHR46001:SF3">
    <property type="entry name" value="PROTEIN STILL LIFE, ISOFORM SIF TYPE 1"/>
    <property type="match status" value="1"/>
</dbReference>
<dbReference type="Gene3D" id="1.20.900.10">
    <property type="entry name" value="Dbl homology (DH) domain"/>
    <property type="match status" value="1"/>
</dbReference>
<dbReference type="GO" id="GO:0007264">
    <property type="term" value="P:small GTPase-mediated signal transduction"/>
    <property type="evidence" value="ECO:0007669"/>
    <property type="project" value="InterPro"/>
</dbReference>
<evidence type="ECO:0000259" key="2">
    <source>
        <dbReference type="PROSITE" id="PS50010"/>
    </source>
</evidence>
<dbReference type="InterPro" id="IPR035899">
    <property type="entry name" value="DBL_dom_sf"/>
</dbReference>
<evidence type="ECO:0000313" key="4">
    <source>
        <dbReference type="Proteomes" id="UP001201812"/>
    </source>
</evidence>
<dbReference type="InterPro" id="IPR000219">
    <property type="entry name" value="DH_dom"/>
</dbReference>
<keyword evidence="4" id="KW-1185">Reference proteome</keyword>
<dbReference type="InterPro" id="IPR055230">
    <property type="entry name" value="PH_Tiam1/2"/>
</dbReference>
<dbReference type="PROSITE" id="PS50010">
    <property type="entry name" value="DH_2"/>
    <property type="match status" value="1"/>
</dbReference>
<sequence length="802" mass="91159">MGGAFSCSSSACHNRCVDMASIFPKDSSSCKFSAEIFKLSENHQQWTKVHPRVLSVTVSRKLEETGSVLELNASDLENQQTFSLPIPQDSEIKRYSNRFVYWKANSNDIFALNVVSGSDVDRLFLVASPASSLSTSTTSGSCVPTVSPRVSVHVATILTIRHGIVVENLQLTFTKSILLFESPNSLRVLDEHENCLFTTQATECVVSLNQTQLVLCLSFPSRALVVQFAEVEPMRTFCSVVLNESSMHLAASREFSEVLAYLQHRLDLVSHLVNDLPYHNANGKTKSFHKNSKTTPKRFPKHISASPQTNRTYPPHPNYPSHLSTYSVAEVLYTLKYMLIYRIASWKNLLPYSDFVNMVFPSELRTMVSSSSDKQYIAHFIHLSCILHSSFAIQKHLESLTYGPINLSKFIVQRTADNYENPKFHNGNLHKQNVYENKLSKVVTELVQTEEMFVNDLCKLLNQYIIPAELTCLDCVRELHRTHSHFLDSLRDASGDIYGANSDSSSIQNVQIKDVIMRISALFINKCTKFKVYSEFASAHLLFHRIQKENQLLSNTLNLLNVRGQQNDSIESLLIKPIQRILKYPLFLAQIQEHCSPESVEHSQCSQALDRMQMLANYVNEMTRLFEDYGQQLHGICLGTELNNQGIHTVDMRDLLMFAQLKIWRKDVGDYVDCVAFVFKFFIILLEKPSKDTTQSTFLTVVLPLWMVDVTEPDVSSMHYPAQTNAMHHFFCLVYFRSPTTSSNQTTIENCRTVYYLSCCHVDIKEHFIRSVKKGLRACIKQNIRPTSGQSSQSDWGYASGR</sequence>
<dbReference type="InterPro" id="IPR043537">
    <property type="entry name" value="Tiam1/Tiam2/Sif"/>
</dbReference>
<evidence type="ECO:0000313" key="3">
    <source>
        <dbReference type="EMBL" id="KAI1713885.1"/>
    </source>
</evidence>
<organism evidence="3 4">
    <name type="scientific">Ditylenchus destructor</name>
    <dbReference type="NCBI Taxonomy" id="166010"/>
    <lineage>
        <taxon>Eukaryota</taxon>
        <taxon>Metazoa</taxon>
        <taxon>Ecdysozoa</taxon>
        <taxon>Nematoda</taxon>
        <taxon>Chromadorea</taxon>
        <taxon>Rhabditida</taxon>
        <taxon>Tylenchina</taxon>
        <taxon>Tylenchomorpha</taxon>
        <taxon>Sphaerularioidea</taxon>
        <taxon>Anguinidae</taxon>
        <taxon>Anguininae</taxon>
        <taxon>Ditylenchus</taxon>
    </lineage>
</organism>
<feature type="compositionally biased region" description="Basic residues" evidence="1">
    <location>
        <begin position="286"/>
        <end position="301"/>
    </location>
</feature>
<dbReference type="Pfam" id="PF23014">
    <property type="entry name" value="PH_Tiam1"/>
    <property type="match status" value="1"/>
</dbReference>
<dbReference type="InterPro" id="IPR011993">
    <property type="entry name" value="PH-like_dom_sf"/>
</dbReference>
<dbReference type="EMBL" id="JAKKPZ010000014">
    <property type="protein sequence ID" value="KAI1713885.1"/>
    <property type="molecule type" value="Genomic_DNA"/>
</dbReference>
<protein>
    <submittedName>
        <fullName evidence="3">RhoGEF domain-containing protein</fullName>
    </submittedName>
</protein>
<evidence type="ECO:0000256" key="1">
    <source>
        <dbReference type="SAM" id="MobiDB-lite"/>
    </source>
</evidence>
<dbReference type="Proteomes" id="UP001201812">
    <property type="component" value="Unassembled WGS sequence"/>
</dbReference>
<dbReference type="SUPFAM" id="SSF48065">
    <property type="entry name" value="DBL homology domain (DH-domain)"/>
    <property type="match status" value="1"/>
</dbReference>
<dbReference type="Gene3D" id="2.30.29.30">
    <property type="entry name" value="Pleckstrin-homology domain (PH domain)/Phosphotyrosine-binding domain (PTB)"/>
    <property type="match status" value="1"/>
</dbReference>